<reference evidence="2" key="1">
    <citation type="submission" date="2023-01" db="EMBL/GenBank/DDBJ databases">
        <authorList>
            <person name="Van Ghelder C."/>
            <person name="Rancurel C."/>
        </authorList>
    </citation>
    <scope>NUCLEOTIDE SEQUENCE</scope>
    <source>
        <strain evidence="2">CNCM I-4278</strain>
    </source>
</reference>
<dbReference type="Proteomes" id="UP001152607">
    <property type="component" value="Unassembled WGS sequence"/>
</dbReference>
<dbReference type="OrthoDB" id="3903561at2759"/>
<feature type="transmembrane region" description="Helical" evidence="1">
    <location>
        <begin position="463"/>
        <end position="482"/>
    </location>
</feature>
<organism evidence="2 3">
    <name type="scientific">Periconia digitata</name>
    <dbReference type="NCBI Taxonomy" id="1303443"/>
    <lineage>
        <taxon>Eukaryota</taxon>
        <taxon>Fungi</taxon>
        <taxon>Dikarya</taxon>
        <taxon>Ascomycota</taxon>
        <taxon>Pezizomycotina</taxon>
        <taxon>Dothideomycetes</taxon>
        <taxon>Pleosporomycetidae</taxon>
        <taxon>Pleosporales</taxon>
        <taxon>Massarineae</taxon>
        <taxon>Periconiaceae</taxon>
        <taxon>Periconia</taxon>
    </lineage>
</organism>
<evidence type="ECO:0000256" key="1">
    <source>
        <dbReference type="SAM" id="Phobius"/>
    </source>
</evidence>
<proteinExistence type="predicted"/>
<accession>A0A9W4U4R9</accession>
<feature type="transmembrane region" description="Helical" evidence="1">
    <location>
        <begin position="523"/>
        <end position="542"/>
    </location>
</feature>
<feature type="transmembrane region" description="Helical" evidence="1">
    <location>
        <begin position="494"/>
        <end position="516"/>
    </location>
</feature>
<gene>
    <name evidence="2" type="ORF">PDIGIT_LOCUS1150</name>
</gene>
<sequence>MTHKANNFEDAERRTGRFSLAQWKRGISKLLVLCWIVGLSSTLASLVMFSTDGSYWYENACVNGEFRLFPSLYTGWSAGGFFQITLQVSGALTYTEAKVIDLVWDVFVGRCGQAVLAFFSWRAFASYVTTSMEVTPITFSTFRVIFLDGSPNFYSTIRLMRDFITRKGLYSRLASCFMVLSIIFTLLFPTLASAMTGYTTGVTPSIRNRQNATIPFTQFGLWIYTIHDGERINKTNDFKVLFQDETLGPLVDANGTPYGYGDTLDSWRNHESDLLDCSEYIATAIKVPGRNQSSKYRDIMLDPPILNISVNYEYKKEGRWQDQALFWVHADTGDTFDKRYIETEKHGICQPTQDYGWGFSFLQLYVVMILIFFWSIGTLALHMHAQQIMHRRGRTAIDGEYKAVISLAVAMEKELNIDLYSQTPEKSLSRSVQDAHGGSISYQSPLLFEPPSNIMGWSRQEKWWILALLLLTAFAASMPTVIYDSGVSGTALLVIYYSWWVSFGLIIGIISALLTCTTTTSRLVMTLALTGVHLLASFAFFVGY</sequence>
<feature type="transmembrane region" description="Helical" evidence="1">
    <location>
        <begin position="136"/>
        <end position="157"/>
    </location>
</feature>
<feature type="transmembrane region" description="Helical" evidence="1">
    <location>
        <begin position="362"/>
        <end position="382"/>
    </location>
</feature>
<evidence type="ECO:0000313" key="2">
    <source>
        <dbReference type="EMBL" id="CAI6255826.1"/>
    </source>
</evidence>
<feature type="transmembrane region" description="Helical" evidence="1">
    <location>
        <begin position="169"/>
        <end position="188"/>
    </location>
</feature>
<keyword evidence="3" id="KW-1185">Reference proteome</keyword>
<evidence type="ECO:0000313" key="3">
    <source>
        <dbReference type="Proteomes" id="UP001152607"/>
    </source>
</evidence>
<protein>
    <submittedName>
        <fullName evidence="2">Uncharacterized protein</fullName>
    </submittedName>
</protein>
<comment type="caution">
    <text evidence="2">The sequence shown here is derived from an EMBL/GenBank/DDBJ whole genome shotgun (WGS) entry which is preliminary data.</text>
</comment>
<keyword evidence="1" id="KW-1133">Transmembrane helix</keyword>
<keyword evidence="1" id="KW-0812">Transmembrane</keyword>
<keyword evidence="1" id="KW-0472">Membrane</keyword>
<dbReference type="EMBL" id="CAOQHR010000001">
    <property type="protein sequence ID" value="CAI6255826.1"/>
    <property type="molecule type" value="Genomic_DNA"/>
</dbReference>
<dbReference type="AlphaFoldDB" id="A0A9W4U4R9"/>
<name>A0A9W4U4R9_9PLEO</name>
<feature type="transmembrane region" description="Helical" evidence="1">
    <location>
        <begin position="30"/>
        <end position="49"/>
    </location>
</feature>